<dbReference type="Proteomes" id="UP000624041">
    <property type="component" value="Unassembled WGS sequence"/>
</dbReference>
<comment type="subcellular location">
    <subcellularLocation>
        <location evidence="1">Membrane</location>
        <topology evidence="1">Multi-pass membrane protein</topology>
    </subcellularLocation>
</comment>
<evidence type="ECO:0000313" key="8">
    <source>
        <dbReference type="Proteomes" id="UP000624041"/>
    </source>
</evidence>
<dbReference type="GO" id="GO:0016020">
    <property type="term" value="C:membrane"/>
    <property type="evidence" value="ECO:0007669"/>
    <property type="project" value="UniProtKB-SubCell"/>
</dbReference>
<evidence type="ECO:0000256" key="2">
    <source>
        <dbReference type="ARBA" id="ARBA00009773"/>
    </source>
</evidence>
<protein>
    <submittedName>
        <fullName evidence="7">Sporulation integral membrane protein YtvI</fullName>
    </submittedName>
</protein>
<sequence>MSTSNVIIKRIIIGVLIVVGGLLTYFYFSQIFPILLALLLALVFEPFVRLMMRKFKWKKRILPVLITFLSFLIISGLIIYITVVVIFDILYGWAFQIPRYAIEVQHFIENNIEKFYDFLQEVPMADVIIEELEALSSDFMQTALSITTSIITGIGSFVQNIVAAIPNLIFVSLFFLIALFLFSLELPRVKKIFWSWFRSDLAAKLQFISKRMGEVFLGYWKAQLILSIGVFIFCFVSLKFIAPGPALVMSFIIWIVDIIPLYVGPALVLVPWALLAFILGNTFMGIQLIILTIVLLVLRRTIEPKVLGDSIGLAALPTVLSMYFGYVLGGVLGLIFGPFVYIAFITAKEAGLFELTSKTGRTEN</sequence>
<feature type="transmembrane region" description="Helical" evidence="6">
    <location>
        <begin position="245"/>
        <end position="263"/>
    </location>
</feature>
<proteinExistence type="inferred from homology"/>
<reference evidence="7" key="1">
    <citation type="journal article" date="2014" name="Int. J. Syst. Evol. Microbiol.">
        <title>Complete genome sequence of Corynebacterium casei LMG S-19264T (=DSM 44701T), isolated from a smear-ripened cheese.</title>
        <authorList>
            <consortium name="US DOE Joint Genome Institute (JGI-PGF)"/>
            <person name="Walter F."/>
            <person name="Albersmeier A."/>
            <person name="Kalinowski J."/>
            <person name="Ruckert C."/>
        </authorList>
    </citation>
    <scope>NUCLEOTIDE SEQUENCE</scope>
    <source>
        <strain evidence="7">JCM 17251</strain>
    </source>
</reference>
<dbReference type="AlphaFoldDB" id="A0A917Y1V4"/>
<evidence type="ECO:0000256" key="6">
    <source>
        <dbReference type="SAM" id="Phobius"/>
    </source>
</evidence>
<accession>A0A917Y1V4</accession>
<feature type="transmembrane region" description="Helical" evidence="6">
    <location>
        <begin position="269"/>
        <end position="298"/>
    </location>
</feature>
<evidence type="ECO:0000313" key="7">
    <source>
        <dbReference type="EMBL" id="GGN63279.1"/>
    </source>
</evidence>
<dbReference type="EMBL" id="BMOS01000026">
    <property type="protein sequence ID" value="GGN63279.1"/>
    <property type="molecule type" value="Genomic_DNA"/>
</dbReference>
<dbReference type="Pfam" id="PF01594">
    <property type="entry name" value="AI-2E_transport"/>
    <property type="match status" value="1"/>
</dbReference>
<feature type="transmembrane region" description="Helical" evidence="6">
    <location>
        <begin position="319"/>
        <end position="344"/>
    </location>
</feature>
<keyword evidence="5 6" id="KW-0472">Membrane</keyword>
<name>A0A917Y1V4_9BACI</name>
<evidence type="ECO:0000256" key="1">
    <source>
        <dbReference type="ARBA" id="ARBA00004141"/>
    </source>
</evidence>
<reference evidence="7" key="2">
    <citation type="submission" date="2020-09" db="EMBL/GenBank/DDBJ databases">
        <authorList>
            <person name="Sun Q."/>
            <person name="Ohkuma M."/>
        </authorList>
    </citation>
    <scope>NUCLEOTIDE SEQUENCE</scope>
    <source>
        <strain evidence="7">JCM 17251</strain>
    </source>
</reference>
<feature type="transmembrane region" description="Helical" evidence="6">
    <location>
        <begin position="7"/>
        <end position="28"/>
    </location>
</feature>
<gene>
    <name evidence="7" type="ORF">GCM10007971_30040</name>
</gene>
<organism evidence="7 8">
    <name type="scientific">Oceanobacillus indicireducens</name>
    <dbReference type="NCBI Taxonomy" id="1004261"/>
    <lineage>
        <taxon>Bacteria</taxon>
        <taxon>Bacillati</taxon>
        <taxon>Bacillota</taxon>
        <taxon>Bacilli</taxon>
        <taxon>Bacillales</taxon>
        <taxon>Bacillaceae</taxon>
        <taxon>Oceanobacillus</taxon>
    </lineage>
</organism>
<dbReference type="RefSeq" id="WP_188858569.1">
    <property type="nucleotide sequence ID" value="NZ_BMOS01000026.1"/>
</dbReference>
<feature type="transmembrane region" description="Helical" evidence="6">
    <location>
        <begin position="34"/>
        <end position="52"/>
    </location>
</feature>
<feature type="transmembrane region" description="Helical" evidence="6">
    <location>
        <begin position="219"/>
        <end position="238"/>
    </location>
</feature>
<evidence type="ECO:0000256" key="5">
    <source>
        <dbReference type="ARBA" id="ARBA00023136"/>
    </source>
</evidence>
<dbReference type="InterPro" id="IPR002549">
    <property type="entry name" value="AI-2E-like"/>
</dbReference>
<evidence type="ECO:0000256" key="4">
    <source>
        <dbReference type="ARBA" id="ARBA00022989"/>
    </source>
</evidence>
<keyword evidence="3 6" id="KW-0812">Transmembrane</keyword>
<dbReference type="NCBIfam" id="TIGR02872">
    <property type="entry name" value="spore_ytvI"/>
    <property type="match status" value="1"/>
</dbReference>
<comment type="caution">
    <text evidence="7">The sequence shown here is derived from an EMBL/GenBank/DDBJ whole genome shotgun (WGS) entry which is preliminary data.</text>
</comment>
<keyword evidence="8" id="KW-1185">Reference proteome</keyword>
<feature type="transmembrane region" description="Helical" evidence="6">
    <location>
        <begin position="64"/>
        <end position="91"/>
    </location>
</feature>
<comment type="similarity">
    <text evidence="2">Belongs to the autoinducer-2 exporter (AI-2E) (TC 2.A.86) family.</text>
</comment>
<dbReference type="InterPro" id="IPR014227">
    <property type="entry name" value="YtvI-like"/>
</dbReference>
<feature type="transmembrane region" description="Helical" evidence="6">
    <location>
        <begin position="165"/>
        <end position="184"/>
    </location>
</feature>
<keyword evidence="4 6" id="KW-1133">Transmembrane helix</keyword>
<evidence type="ECO:0000256" key="3">
    <source>
        <dbReference type="ARBA" id="ARBA00022692"/>
    </source>
</evidence>